<name>A0AAD6TU18_9AGAR</name>
<dbReference type="EMBL" id="JARJCN010000067">
    <property type="protein sequence ID" value="KAJ7078281.1"/>
    <property type="molecule type" value="Genomic_DNA"/>
</dbReference>
<dbReference type="AlphaFoldDB" id="A0AAD6TU18"/>
<keyword evidence="3" id="KW-1185">Reference proteome</keyword>
<protein>
    <submittedName>
        <fullName evidence="2">Uncharacterized protein</fullName>
    </submittedName>
</protein>
<reference evidence="2" key="1">
    <citation type="submission" date="2023-03" db="EMBL/GenBank/DDBJ databases">
        <title>Massive genome expansion in bonnet fungi (Mycena s.s.) driven by repeated elements and novel gene families across ecological guilds.</title>
        <authorList>
            <consortium name="Lawrence Berkeley National Laboratory"/>
            <person name="Harder C.B."/>
            <person name="Miyauchi S."/>
            <person name="Viragh M."/>
            <person name="Kuo A."/>
            <person name="Thoen E."/>
            <person name="Andreopoulos B."/>
            <person name="Lu D."/>
            <person name="Skrede I."/>
            <person name="Drula E."/>
            <person name="Henrissat B."/>
            <person name="Morin E."/>
            <person name="Kohler A."/>
            <person name="Barry K."/>
            <person name="LaButti K."/>
            <person name="Morin E."/>
            <person name="Salamov A."/>
            <person name="Lipzen A."/>
            <person name="Mereny Z."/>
            <person name="Hegedus B."/>
            <person name="Baldrian P."/>
            <person name="Stursova M."/>
            <person name="Weitz H."/>
            <person name="Taylor A."/>
            <person name="Grigoriev I.V."/>
            <person name="Nagy L.G."/>
            <person name="Martin F."/>
            <person name="Kauserud H."/>
        </authorList>
    </citation>
    <scope>NUCLEOTIDE SEQUENCE</scope>
    <source>
        <strain evidence="2">CBHHK173m</strain>
    </source>
</reference>
<dbReference type="Proteomes" id="UP001222325">
    <property type="component" value="Unassembled WGS sequence"/>
</dbReference>
<evidence type="ECO:0000313" key="2">
    <source>
        <dbReference type="EMBL" id="KAJ7078281.1"/>
    </source>
</evidence>
<feature type="region of interest" description="Disordered" evidence="1">
    <location>
        <begin position="147"/>
        <end position="172"/>
    </location>
</feature>
<comment type="caution">
    <text evidence="2">The sequence shown here is derived from an EMBL/GenBank/DDBJ whole genome shotgun (WGS) entry which is preliminary data.</text>
</comment>
<feature type="compositionally biased region" description="Basic and acidic residues" evidence="1">
    <location>
        <begin position="1"/>
        <end position="26"/>
    </location>
</feature>
<evidence type="ECO:0000313" key="3">
    <source>
        <dbReference type="Proteomes" id="UP001222325"/>
    </source>
</evidence>
<organism evidence="2 3">
    <name type="scientific">Mycena belliarum</name>
    <dbReference type="NCBI Taxonomy" id="1033014"/>
    <lineage>
        <taxon>Eukaryota</taxon>
        <taxon>Fungi</taxon>
        <taxon>Dikarya</taxon>
        <taxon>Basidiomycota</taxon>
        <taxon>Agaricomycotina</taxon>
        <taxon>Agaricomycetes</taxon>
        <taxon>Agaricomycetidae</taxon>
        <taxon>Agaricales</taxon>
        <taxon>Marasmiineae</taxon>
        <taxon>Mycenaceae</taxon>
        <taxon>Mycena</taxon>
    </lineage>
</organism>
<feature type="compositionally biased region" description="Basic residues" evidence="1">
    <location>
        <begin position="27"/>
        <end position="37"/>
    </location>
</feature>
<gene>
    <name evidence="2" type="ORF">B0H15DRAFT_804884</name>
</gene>
<evidence type="ECO:0000256" key="1">
    <source>
        <dbReference type="SAM" id="MobiDB-lite"/>
    </source>
</evidence>
<proteinExistence type="predicted"/>
<accession>A0AAD6TU18</accession>
<sequence>MIKQKLEKIHAPQSPKEDRERKEAEKHQKRNAARRARYQRDPQIKEKKRIEMAAKKAAIRARRRQWDPPTKKQLFNSLKDRKALSEAVRSNHDSLILGPAPSSKTSLRGAAVCSANSAEIIASMALTQMAAAHLAGEEQRNIGLPRNPWNSKGLRPPTGAAGPLPQRSTGPLTAVQQAQIAVAKLNSGPLLGPTPAEANRWADLNDRDLPPELKTMGREHWLEIFRWERGVGRAVQDQDWDAEIVAGSLSGLSSADEII</sequence>
<feature type="region of interest" description="Disordered" evidence="1">
    <location>
        <begin position="1"/>
        <end position="46"/>
    </location>
</feature>